<evidence type="ECO:0000313" key="1">
    <source>
        <dbReference type="EMBL" id="MDQ0176496.1"/>
    </source>
</evidence>
<dbReference type="Proteomes" id="UP001223586">
    <property type="component" value="Unassembled WGS sequence"/>
</dbReference>
<organism evidence="1 2">
    <name type="scientific">Bacillus chungangensis</name>
    <dbReference type="NCBI Taxonomy" id="587633"/>
    <lineage>
        <taxon>Bacteria</taxon>
        <taxon>Bacillati</taxon>
        <taxon>Bacillota</taxon>
        <taxon>Bacilli</taxon>
        <taxon>Bacillales</taxon>
        <taxon>Bacillaceae</taxon>
        <taxon>Bacillus</taxon>
    </lineage>
</organism>
<accession>A0ABT9WT79</accession>
<keyword evidence="2" id="KW-1185">Reference proteome</keyword>
<comment type="caution">
    <text evidence="1">The sequence shown here is derived from an EMBL/GenBank/DDBJ whole genome shotgun (WGS) entry which is preliminary data.</text>
</comment>
<proteinExistence type="predicted"/>
<dbReference type="RefSeq" id="WP_307229690.1">
    <property type="nucleotide sequence ID" value="NZ_JAUSTT010000013.1"/>
</dbReference>
<reference evidence="1 2" key="1">
    <citation type="submission" date="2023-07" db="EMBL/GenBank/DDBJ databases">
        <title>Genomic Encyclopedia of Type Strains, Phase IV (KMG-IV): sequencing the most valuable type-strain genomes for metagenomic binning, comparative biology and taxonomic classification.</title>
        <authorList>
            <person name="Goeker M."/>
        </authorList>
    </citation>
    <scope>NUCLEOTIDE SEQUENCE [LARGE SCALE GENOMIC DNA]</scope>
    <source>
        <strain evidence="1 2">DSM 23837</strain>
    </source>
</reference>
<evidence type="ECO:0000313" key="2">
    <source>
        <dbReference type="Proteomes" id="UP001223586"/>
    </source>
</evidence>
<protein>
    <submittedName>
        <fullName evidence="1">Uncharacterized protein</fullName>
    </submittedName>
</protein>
<gene>
    <name evidence="1" type="ORF">J2S08_002340</name>
</gene>
<sequence length="90" mass="10661">MKTTLLTPTKLRPTNHYLDIIAKIRCNGGKISDFYYKETTDGYMKISFQHTYPHSKVIFKEQITYNTELHITNWIVQTNNRTITLYDEIS</sequence>
<dbReference type="EMBL" id="JAUSTT010000013">
    <property type="protein sequence ID" value="MDQ0176496.1"/>
    <property type="molecule type" value="Genomic_DNA"/>
</dbReference>
<name>A0ABT9WT79_9BACI</name>